<proteinExistence type="predicted"/>
<evidence type="ECO:0000256" key="1">
    <source>
        <dbReference type="SAM" id="MobiDB-lite"/>
    </source>
</evidence>
<reference evidence="3" key="1">
    <citation type="journal article" date="2013" name="Genome Announc.">
        <title>Draft genome sequence of the basidiomycetous yeast-like fungus Pseudozyma hubeiensis SY62, which produces an abundant amount of the biosurfactant mannosylerythritol lipids.</title>
        <authorList>
            <person name="Konishi M."/>
            <person name="Hatada Y."/>
            <person name="Horiuchi J."/>
        </authorList>
    </citation>
    <scope>NUCLEOTIDE SEQUENCE [LARGE SCALE GENOMIC DNA]</scope>
    <source>
        <strain evidence="3">SY62</strain>
    </source>
</reference>
<protein>
    <submittedName>
        <fullName evidence="2">Uncharacterized protein</fullName>
    </submittedName>
</protein>
<keyword evidence="3" id="KW-1185">Reference proteome</keyword>
<sequence>MDWKEAADFSHRLNVLESSRHAGTSGDDNLLSRPMAPSGEVQATETSTEPRPKRSRFTVPNTGRISRPTIEQLDQRSPTQHQPQPAFVALAAADVHSASQPGSLDEFGRAISGDDIESKLRHFTEESFRASGLSLATLPTKLLIPDVYTWSPSKRLAEEMKTFVVGIDERLLDDMVALSLDWTDRYAMMNSLTQFRARTKVVAVQLPSDVVFVKFFSKHKLDDSNPLHLTMTLWTFHLSGTEGSKSSLVLRGISGVSSRIELLMKNSADVADYTVQVGQEGRHGYTNYLKQDYRPFETHRQRQ</sequence>
<evidence type="ECO:0000313" key="2">
    <source>
        <dbReference type="EMBL" id="GAC97013.1"/>
    </source>
</evidence>
<dbReference type="AlphaFoldDB" id="R9P6H5"/>
<dbReference type="Proteomes" id="UP000014071">
    <property type="component" value="Unassembled WGS sequence"/>
</dbReference>
<feature type="region of interest" description="Disordered" evidence="1">
    <location>
        <begin position="1"/>
        <end position="82"/>
    </location>
</feature>
<dbReference type="EMBL" id="DF238808">
    <property type="protein sequence ID" value="GAC97013.1"/>
    <property type="molecule type" value="Genomic_DNA"/>
</dbReference>
<dbReference type="OrthoDB" id="10515920at2759"/>
<feature type="compositionally biased region" description="Basic and acidic residues" evidence="1">
    <location>
        <begin position="1"/>
        <end position="11"/>
    </location>
</feature>
<name>R9P6H5_PSEHS</name>
<gene>
    <name evidence="2" type="ORF">PHSY_004597</name>
</gene>
<dbReference type="RefSeq" id="XP_012190600.1">
    <property type="nucleotide sequence ID" value="XM_012335210.1"/>
</dbReference>
<dbReference type="GeneID" id="24109879"/>
<organism evidence="2 3">
    <name type="scientific">Pseudozyma hubeiensis (strain SY62)</name>
    <name type="common">Yeast</name>
    <dbReference type="NCBI Taxonomy" id="1305764"/>
    <lineage>
        <taxon>Eukaryota</taxon>
        <taxon>Fungi</taxon>
        <taxon>Dikarya</taxon>
        <taxon>Basidiomycota</taxon>
        <taxon>Ustilaginomycotina</taxon>
        <taxon>Ustilaginomycetes</taxon>
        <taxon>Ustilaginales</taxon>
        <taxon>Ustilaginaceae</taxon>
        <taxon>Pseudozyma</taxon>
    </lineage>
</organism>
<accession>R9P6H5</accession>
<evidence type="ECO:0000313" key="3">
    <source>
        <dbReference type="Proteomes" id="UP000014071"/>
    </source>
</evidence>
<dbReference type="HOGENOM" id="CLU_918684_0_0_1"/>
<dbReference type="eggNOG" id="ENOG502REAF">
    <property type="taxonomic scope" value="Eukaryota"/>
</dbReference>